<dbReference type="AlphaFoldDB" id="A0A0R3KGG3"/>
<evidence type="ECO:0000313" key="1">
    <source>
        <dbReference type="EMBL" id="KRQ94951.1"/>
    </source>
</evidence>
<feature type="non-terminal residue" evidence="1">
    <location>
        <position position="94"/>
    </location>
</feature>
<evidence type="ECO:0000313" key="2">
    <source>
        <dbReference type="Proteomes" id="UP000050863"/>
    </source>
</evidence>
<keyword evidence="2" id="KW-1185">Reference proteome</keyword>
<organism evidence="1 2">
    <name type="scientific">Bradyrhizobium jicamae</name>
    <dbReference type="NCBI Taxonomy" id="280332"/>
    <lineage>
        <taxon>Bacteria</taxon>
        <taxon>Pseudomonadati</taxon>
        <taxon>Pseudomonadota</taxon>
        <taxon>Alphaproteobacteria</taxon>
        <taxon>Hyphomicrobiales</taxon>
        <taxon>Nitrobacteraceae</taxon>
        <taxon>Bradyrhizobium</taxon>
    </lineage>
</organism>
<sequence length="94" mass="10696">EVYAERAIAECADEDMVEMAIMAPEGTFENGFDYTGAYHKPSAAFMAAAFRLRGNAHANRHAIKLWEKHADVRWTYEPVDLDPFEEEVIEQAMT</sequence>
<comment type="caution">
    <text evidence="1">The sequence shown here is derived from an EMBL/GenBank/DDBJ whole genome shotgun (WGS) entry which is preliminary data.</text>
</comment>
<reference evidence="1 2" key="1">
    <citation type="submission" date="2014-03" db="EMBL/GenBank/DDBJ databases">
        <title>Bradyrhizobium valentinum sp. nov., isolated from effective nodules of Lupinus mariae-josephae, a lupine endemic of basic-lime soils in Eastern Spain.</title>
        <authorList>
            <person name="Duran D."/>
            <person name="Rey L."/>
            <person name="Navarro A."/>
            <person name="Busquets A."/>
            <person name="Imperial J."/>
            <person name="Ruiz-Argueso T."/>
        </authorList>
    </citation>
    <scope>NUCLEOTIDE SEQUENCE [LARGE SCALE GENOMIC DNA]</scope>
    <source>
        <strain evidence="1 2">PAC68</strain>
    </source>
</reference>
<dbReference type="RefSeq" id="WP_057840174.1">
    <property type="nucleotide sequence ID" value="NZ_LLXZ01000214.1"/>
</dbReference>
<feature type="non-terminal residue" evidence="1">
    <location>
        <position position="1"/>
    </location>
</feature>
<accession>A0A0R3KGG3</accession>
<name>A0A0R3KGG3_9BRAD</name>
<protein>
    <submittedName>
        <fullName evidence="1">Uncharacterized protein</fullName>
    </submittedName>
</protein>
<dbReference type="EMBL" id="LLXZ01000214">
    <property type="protein sequence ID" value="KRQ94951.1"/>
    <property type="molecule type" value="Genomic_DNA"/>
</dbReference>
<gene>
    <name evidence="1" type="ORF">CQ12_38075</name>
</gene>
<dbReference type="Proteomes" id="UP000050863">
    <property type="component" value="Unassembled WGS sequence"/>
</dbReference>
<proteinExistence type="predicted"/>